<name>C6A546_THESM</name>
<dbReference type="AlphaFoldDB" id="C6A546"/>
<evidence type="ECO:0000313" key="2">
    <source>
        <dbReference type="Proteomes" id="UP000009079"/>
    </source>
</evidence>
<dbReference type="EMBL" id="CP001463">
    <property type="protein sequence ID" value="ACS90741.1"/>
    <property type="molecule type" value="Genomic_DNA"/>
</dbReference>
<accession>C6A546</accession>
<dbReference type="Proteomes" id="UP000009079">
    <property type="component" value="Chromosome"/>
</dbReference>
<proteinExistence type="predicted"/>
<gene>
    <name evidence="1" type="ordered locus">TSIB_1690</name>
</gene>
<reference evidence="1 2" key="1">
    <citation type="journal article" date="2009" name="Appl. Environ. Microbiol.">
        <title>Metabolic versatility and indigenous origin of the archaeon Thermococcus sibiricus, isolated from a siberian oil reservoir, as revealed by genome analysis.</title>
        <authorList>
            <person name="Mardanov A.V."/>
            <person name="Ravin N.V."/>
            <person name="Svetlitchnyi V.A."/>
            <person name="Beletsky A.V."/>
            <person name="Miroshnichenko M.L."/>
            <person name="Bonch-Osmolovskaya E.A."/>
            <person name="Skryabin K.G."/>
        </authorList>
    </citation>
    <scope>NUCLEOTIDE SEQUENCE [LARGE SCALE GENOMIC DNA]</scope>
    <source>
        <strain evidence="2">DSM 12597 / MM 739</strain>
    </source>
</reference>
<dbReference type="KEGG" id="tsi:TSIB_1690"/>
<sequence length="38" mass="4463">MKFGTYKVCAYAHIQRVETWNKLFISLPKDSSKRMGMP</sequence>
<dbReference type="HOGENOM" id="CLU_3323201_0_0_2"/>
<organism evidence="1 2">
    <name type="scientific">Thermococcus sibiricus (strain DSM 12597 / MM 739)</name>
    <dbReference type="NCBI Taxonomy" id="604354"/>
    <lineage>
        <taxon>Archaea</taxon>
        <taxon>Methanobacteriati</taxon>
        <taxon>Methanobacteriota</taxon>
        <taxon>Thermococci</taxon>
        <taxon>Thermococcales</taxon>
        <taxon>Thermococcaceae</taxon>
        <taxon>Thermococcus</taxon>
    </lineage>
</organism>
<dbReference type="STRING" id="604354.TSIB_1690"/>
<keyword evidence="2" id="KW-1185">Reference proteome</keyword>
<protein>
    <submittedName>
        <fullName evidence="1">Uncharacterized protein</fullName>
    </submittedName>
</protein>
<evidence type="ECO:0000313" key="1">
    <source>
        <dbReference type="EMBL" id="ACS90741.1"/>
    </source>
</evidence>